<keyword evidence="6" id="KW-0800">Toxin</keyword>
<dbReference type="Proteomes" id="UP000316778">
    <property type="component" value="Unassembled WGS sequence"/>
</dbReference>
<evidence type="ECO:0000256" key="1">
    <source>
        <dbReference type="ARBA" id="ARBA00022649"/>
    </source>
</evidence>
<feature type="binding site" evidence="6">
    <location>
        <position position="101"/>
    </location>
    <ligand>
        <name>Mg(2+)</name>
        <dbReference type="ChEBI" id="CHEBI:18420"/>
    </ligand>
</feature>
<comment type="cofactor">
    <cofactor evidence="6">
        <name>Mg(2+)</name>
        <dbReference type="ChEBI" id="CHEBI:18420"/>
    </cofactor>
</comment>
<organism evidence="8 9">
    <name type="scientific">Chitinophaga japonensis</name>
    <name type="common">Flexibacter japonensis</name>
    <dbReference type="NCBI Taxonomy" id="104662"/>
    <lineage>
        <taxon>Bacteria</taxon>
        <taxon>Pseudomonadati</taxon>
        <taxon>Bacteroidota</taxon>
        <taxon>Chitinophagia</taxon>
        <taxon>Chitinophagales</taxon>
        <taxon>Chitinophagaceae</taxon>
        <taxon>Chitinophaga</taxon>
    </lineage>
</organism>
<dbReference type="InterPro" id="IPR022907">
    <property type="entry name" value="VapC_family"/>
</dbReference>
<comment type="caution">
    <text evidence="8">The sequence shown here is derived from an EMBL/GenBank/DDBJ whole genome shotgun (WGS) entry which is preliminary data.</text>
</comment>
<keyword evidence="9" id="KW-1185">Reference proteome</keyword>
<dbReference type="EMBL" id="VLLG01000002">
    <property type="protein sequence ID" value="TWI91247.1"/>
    <property type="molecule type" value="Genomic_DNA"/>
</dbReference>
<dbReference type="PANTHER" id="PTHR42740:SF1">
    <property type="entry name" value="RIBONUCLEASE VAPC3"/>
    <property type="match status" value="1"/>
</dbReference>
<dbReference type="GO" id="GO:0016787">
    <property type="term" value="F:hydrolase activity"/>
    <property type="evidence" value="ECO:0007669"/>
    <property type="project" value="UniProtKB-KW"/>
</dbReference>
<evidence type="ECO:0000256" key="2">
    <source>
        <dbReference type="ARBA" id="ARBA00022722"/>
    </source>
</evidence>
<keyword evidence="4 6" id="KW-0378">Hydrolase</keyword>
<dbReference type="Gene3D" id="3.40.50.1010">
    <property type="entry name" value="5'-nuclease"/>
    <property type="match status" value="1"/>
</dbReference>
<dbReference type="InterPro" id="IPR002716">
    <property type="entry name" value="PIN_dom"/>
</dbReference>
<proteinExistence type="inferred from homology"/>
<feature type="domain" description="PIN" evidence="7">
    <location>
        <begin position="6"/>
        <end position="124"/>
    </location>
</feature>
<feature type="binding site" evidence="6">
    <location>
        <position position="8"/>
    </location>
    <ligand>
        <name>Mg(2+)</name>
        <dbReference type="ChEBI" id="CHEBI:18420"/>
    </ligand>
</feature>
<dbReference type="HAMAP" id="MF_00265">
    <property type="entry name" value="VapC_Nob1"/>
    <property type="match status" value="1"/>
</dbReference>
<comment type="function">
    <text evidence="6">Toxic component of a toxin-antitoxin (TA) system. An RNase.</text>
</comment>
<dbReference type="RefSeq" id="WP_145710403.1">
    <property type="nucleotide sequence ID" value="NZ_BAAAFY010000001.1"/>
</dbReference>
<dbReference type="GO" id="GO:0004540">
    <property type="term" value="F:RNA nuclease activity"/>
    <property type="evidence" value="ECO:0007669"/>
    <property type="project" value="InterPro"/>
</dbReference>
<evidence type="ECO:0000256" key="6">
    <source>
        <dbReference type="HAMAP-Rule" id="MF_00265"/>
    </source>
</evidence>
<accession>A0A562TCG3</accession>
<name>A0A562TCG3_CHIJA</name>
<dbReference type="GO" id="GO:0090729">
    <property type="term" value="F:toxin activity"/>
    <property type="evidence" value="ECO:0007669"/>
    <property type="project" value="UniProtKB-KW"/>
</dbReference>
<dbReference type="AlphaFoldDB" id="A0A562TCG3"/>
<keyword evidence="2 6" id="KW-0540">Nuclease</keyword>
<dbReference type="InterPro" id="IPR051749">
    <property type="entry name" value="PINc/VapC_TA_RNase"/>
</dbReference>
<keyword evidence="5 6" id="KW-0460">Magnesium</keyword>
<dbReference type="CDD" id="cd18764">
    <property type="entry name" value="PIN_MtVapC3-like"/>
    <property type="match status" value="1"/>
</dbReference>
<evidence type="ECO:0000313" key="8">
    <source>
        <dbReference type="EMBL" id="TWI91247.1"/>
    </source>
</evidence>
<dbReference type="SUPFAM" id="SSF88723">
    <property type="entry name" value="PIN domain-like"/>
    <property type="match status" value="1"/>
</dbReference>
<dbReference type="InterPro" id="IPR029060">
    <property type="entry name" value="PIN-like_dom_sf"/>
</dbReference>
<gene>
    <name evidence="6" type="primary">vapC</name>
    <name evidence="8" type="ORF">LX66_0612</name>
</gene>
<dbReference type="OrthoDB" id="9811788at2"/>
<dbReference type="GO" id="GO:0000287">
    <property type="term" value="F:magnesium ion binding"/>
    <property type="evidence" value="ECO:0007669"/>
    <property type="project" value="UniProtKB-UniRule"/>
</dbReference>
<dbReference type="Pfam" id="PF01850">
    <property type="entry name" value="PIN"/>
    <property type="match status" value="1"/>
</dbReference>
<comment type="similarity">
    <text evidence="6">Belongs to the PINc/VapC protein family.</text>
</comment>
<reference evidence="8 9" key="1">
    <citation type="journal article" date="2013" name="Stand. Genomic Sci.">
        <title>Genomic Encyclopedia of Type Strains, Phase I: The one thousand microbial genomes (KMG-I) project.</title>
        <authorList>
            <person name="Kyrpides N.C."/>
            <person name="Woyke T."/>
            <person name="Eisen J.A."/>
            <person name="Garrity G."/>
            <person name="Lilburn T.G."/>
            <person name="Beck B.J."/>
            <person name="Whitman W.B."/>
            <person name="Hugenholtz P."/>
            <person name="Klenk H.P."/>
        </authorList>
    </citation>
    <scope>NUCLEOTIDE SEQUENCE [LARGE SCALE GENOMIC DNA]</scope>
    <source>
        <strain evidence="8 9">DSM 13484</strain>
    </source>
</reference>
<evidence type="ECO:0000256" key="4">
    <source>
        <dbReference type="ARBA" id="ARBA00022801"/>
    </source>
</evidence>
<sequence length="136" mass="15522">MSAPLLFDTSVWIAFFHNSKETAETGLLAQYIDDNHPIHLTPTILQEILQGIKDDAHFKKIKELLSWFNMLELDPTQAAIGAATLYRSLRKKGATVRKSNDVLIAFYAITFNIRLVHLDRDFELISQHTGLKCRKP</sequence>
<evidence type="ECO:0000259" key="7">
    <source>
        <dbReference type="Pfam" id="PF01850"/>
    </source>
</evidence>
<keyword evidence="3 6" id="KW-0479">Metal-binding</keyword>
<dbReference type="EC" id="3.1.-.-" evidence="6"/>
<protein>
    <recommendedName>
        <fullName evidence="6">Ribonuclease VapC</fullName>
        <shortName evidence="6">RNase VapC</shortName>
        <ecNumber evidence="6">3.1.-.-</ecNumber>
    </recommendedName>
    <alternativeName>
        <fullName evidence="6">Toxin VapC</fullName>
    </alternativeName>
</protein>
<dbReference type="PANTHER" id="PTHR42740">
    <property type="entry name" value="RIBONUCLEASE VAPC3"/>
    <property type="match status" value="1"/>
</dbReference>
<evidence type="ECO:0000256" key="3">
    <source>
        <dbReference type="ARBA" id="ARBA00022723"/>
    </source>
</evidence>
<keyword evidence="1 6" id="KW-1277">Toxin-antitoxin system</keyword>
<evidence type="ECO:0000256" key="5">
    <source>
        <dbReference type="ARBA" id="ARBA00022842"/>
    </source>
</evidence>
<evidence type="ECO:0000313" key="9">
    <source>
        <dbReference type="Proteomes" id="UP000316778"/>
    </source>
</evidence>